<comment type="caution">
    <text evidence="2">The sequence shown here is derived from an EMBL/GenBank/DDBJ whole genome shotgun (WGS) entry which is preliminary data.</text>
</comment>
<dbReference type="EMBL" id="BJHX01000001">
    <property type="protein sequence ID" value="GDY61821.1"/>
    <property type="molecule type" value="Genomic_DNA"/>
</dbReference>
<proteinExistence type="predicted"/>
<dbReference type="Proteomes" id="UP000302139">
    <property type="component" value="Unassembled WGS sequence"/>
</dbReference>
<dbReference type="Gene3D" id="3.40.50.1240">
    <property type="entry name" value="Phosphoglycerate mutase-like"/>
    <property type="match status" value="1"/>
</dbReference>
<evidence type="ECO:0000313" key="2">
    <source>
        <dbReference type="EMBL" id="GDY61821.1"/>
    </source>
</evidence>
<dbReference type="InterPro" id="IPR029033">
    <property type="entry name" value="His_PPase_superfam"/>
</dbReference>
<gene>
    <name evidence="2" type="ORF">SAV14893_012140</name>
</gene>
<dbReference type="Pfam" id="PF00300">
    <property type="entry name" value="His_Phos_1"/>
    <property type="match status" value="1"/>
</dbReference>
<accession>A0A4D4LJR7</accession>
<organism evidence="2 3">
    <name type="scientific">Streptomyces avermitilis</name>
    <dbReference type="NCBI Taxonomy" id="33903"/>
    <lineage>
        <taxon>Bacteria</taxon>
        <taxon>Bacillati</taxon>
        <taxon>Actinomycetota</taxon>
        <taxon>Actinomycetes</taxon>
        <taxon>Kitasatosporales</taxon>
        <taxon>Streptomycetaceae</taxon>
        <taxon>Streptomyces</taxon>
    </lineage>
</organism>
<feature type="region of interest" description="Disordered" evidence="1">
    <location>
        <begin position="190"/>
        <end position="210"/>
    </location>
</feature>
<dbReference type="GeneID" id="41539146"/>
<dbReference type="InterPro" id="IPR013078">
    <property type="entry name" value="His_Pase_superF_clade-1"/>
</dbReference>
<dbReference type="AlphaFoldDB" id="A0A4D4LJR7"/>
<dbReference type="SUPFAM" id="SSF53254">
    <property type="entry name" value="Phosphoglycerate mutase-like"/>
    <property type="match status" value="1"/>
</dbReference>
<evidence type="ECO:0000256" key="1">
    <source>
        <dbReference type="SAM" id="MobiDB-lite"/>
    </source>
</evidence>
<sequence length="210" mass="21848">MTSRVTLISPAMNRSLREARFDDGCRLDASGAAHAESAAGTLPAADRVWVSPTARCRETASALGLTAMEAPELGGLDVGRWRGRTLDDVSGGEPQAVALWLTDPAAAPHGGESVRALCARVAGWLLTCEEIAGRTLAVVEPEIVRAVVITVLESPEAAFWRLDVPPLTATDISGRSGRWNLRMGRPLDVQGNGVGTATATATGAETGAGH</sequence>
<feature type="compositionally biased region" description="Low complexity" evidence="1">
    <location>
        <begin position="195"/>
        <end position="210"/>
    </location>
</feature>
<evidence type="ECO:0000313" key="3">
    <source>
        <dbReference type="Proteomes" id="UP000302139"/>
    </source>
</evidence>
<reference evidence="2 3" key="1">
    <citation type="submission" date="2019-04" db="EMBL/GenBank/DDBJ databases">
        <title>Draft genome sequences of Streptomyces avermitilis NBRC 14893.</title>
        <authorList>
            <person name="Komaki H."/>
            <person name="Tamura T."/>
            <person name="Hosoyama A."/>
        </authorList>
    </citation>
    <scope>NUCLEOTIDE SEQUENCE [LARGE SCALE GENOMIC DNA]</scope>
    <source>
        <strain evidence="2 3">NBRC 14893</strain>
    </source>
</reference>
<name>A0A4D4LJR7_STRAX</name>
<dbReference type="RefSeq" id="WP_010983487.1">
    <property type="nucleotide sequence ID" value="NZ_BAABTN010000025.1"/>
</dbReference>
<protein>
    <submittedName>
        <fullName evidence="2">Phosphoglycerate mutase</fullName>
    </submittedName>
</protein>